<reference evidence="6" key="1">
    <citation type="submission" date="2017-05" db="EMBL/GenBank/DDBJ databases">
        <authorList>
            <person name="Macchi M."/>
            <person name="Festa S."/>
            <person name="Coppotelli B.M."/>
            <person name="Morelli I.S."/>
        </authorList>
    </citation>
    <scope>NUCLEOTIDE SEQUENCE [LARGE SCALE GENOMIC DNA]</scope>
    <source>
        <strain evidence="6">I</strain>
    </source>
</reference>
<dbReference type="NCBIfam" id="NF006771">
    <property type="entry name" value="PRK09290.1-5"/>
    <property type="match status" value="1"/>
</dbReference>
<dbReference type="RefSeq" id="WP_088151830.1">
    <property type="nucleotide sequence ID" value="NZ_NHON01000025.1"/>
</dbReference>
<dbReference type="Proteomes" id="UP000196655">
    <property type="component" value="Unassembled WGS sequence"/>
</dbReference>
<dbReference type="PANTHER" id="PTHR32494:SF5">
    <property type="entry name" value="ALLANTOATE AMIDOHYDROLASE"/>
    <property type="match status" value="1"/>
</dbReference>
<keyword evidence="3" id="KW-0862">Zinc</keyword>
<proteinExistence type="inferred from homology"/>
<feature type="domain" description="Peptidase M20 dimerisation" evidence="4">
    <location>
        <begin position="209"/>
        <end position="309"/>
    </location>
</feature>
<comment type="similarity">
    <text evidence="1">Belongs to the peptidase M20 family.</text>
</comment>
<dbReference type="PIRSF" id="PIRSF001235">
    <property type="entry name" value="Amidase_carbamoylase"/>
    <property type="match status" value="1"/>
</dbReference>
<evidence type="ECO:0000259" key="4">
    <source>
        <dbReference type="Pfam" id="PF07687"/>
    </source>
</evidence>
<dbReference type="STRING" id="1122125.GCA_000423185_00990"/>
<dbReference type="NCBIfam" id="TIGR01879">
    <property type="entry name" value="hydantase"/>
    <property type="match status" value="1"/>
</dbReference>
<feature type="binding site" evidence="3">
    <location>
        <position position="381"/>
    </location>
    <ligand>
        <name>Zn(2+)</name>
        <dbReference type="ChEBI" id="CHEBI:29105"/>
        <label>2</label>
    </ligand>
</feature>
<gene>
    <name evidence="5" type="ORF">BWR60_14985</name>
</gene>
<dbReference type="SUPFAM" id="SSF53187">
    <property type="entry name" value="Zn-dependent exopeptidases"/>
    <property type="match status" value="1"/>
</dbReference>
<evidence type="ECO:0000256" key="2">
    <source>
        <dbReference type="ARBA" id="ARBA00022801"/>
    </source>
</evidence>
<organism evidence="5 6">
    <name type="scientific">Inquilinus limosus</name>
    <dbReference type="NCBI Taxonomy" id="171674"/>
    <lineage>
        <taxon>Bacteria</taxon>
        <taxon>Pseudomonadati</taxon>
        <taxon>Pseudomonadota</taxon>
        <taxon>Alphaproteobacteria</taxon>
        <taxon>Rhodospirillales</taxon>
        <taxon>Rhodospirillaceae</taxon>
        <taxon>Inquilinus</taxon>
    </lineage>
</organism>
<dbReference type="Pfam" id="PF01546">
    <property type="entry name" value="Peptidase_M20"/>
    <property type="match status" value="1"/>
</dbReference>
<keyword evidence="2 5" id="KW-0378">Hydrolase</keyword>
<evidence type="ECO:0000313" key="5">
    <source>
        <dbReference type="EMBL" id="OWJ66330.1"/>
    </source>
</evidence>
<dbReference type="Gene3D" id="3.40.630.10">
    <property type="entry name" value="Zn peptidases"/>
    <property type="match status" value="1"/>
</dbReference>
<dbReference type="InterPro" id="IPR011650">
    <property type="entry name" value="Peptidase_M20_dimer"/>
</dbReference>
<dbReference type="GO" id="GO:0016813">
    <property type="term" value="F:hydrolase activity, acting on carbon-nitrogen (but not peptide) bonds, in linear amidines"/>
    <property type="evidence" value="ECO:0007669"/>
    <property type="project" value="InterPro"/>
</dbReference>
<dbReference type="InterPro" id="IPR010158">
    <property type="entry name" value="Amidase_Cbmase"/>
</dbReference>
<feature type="binding site" evidence="3">
    <location>
        <position position="82"/>
    </location>
    <ligand>
        <name>Zn(2+)</name>
        <dbReference type="ChEBI" id="CHEBI:29105"/>
        <label>1</label>
    </ligand>
</feature>
<dbReference type="GO" id="GO:0046872">
    <property type="term" value="F:metal ion binding"/>
    <property type="evidence" value="ECO:0007669"/>
    <property type="project" value="UniProtKB-KW"/>
</dbReference>
<protein>
    <submittedName>
        <fullName evidence="5">Zn-dependent hydrolase</fullName>
    </submittedName>
</protein>
<evidence type="ECO:0000256" key="3">
    <source>
        <dbReference type="PIRSR" id="PIRSR001235-1"/>
    </source>
</evidence>
<dbReference type="CDD" id="cd03884">
    <property type="entry name" value="M20_bAS"/>
    <property type="match status" value="1"/>
</dbReference>
<sequence>MTAPVLDHARLIDRLQRLGAIGRGPSGGPTRLALTDADHAGRDLLASWMREAGLEVRVDRIGNIFGLWPAAGDAAPVMIGSHIDTVIDAGIYDGCYGVLAGLAVAEALRAAGIAPSRPVAVAAFTNEEGVRFQPDMMGSLVHAGGLELDAALATVGTDGAVLGEELARIGYAGEMAPGSIRPACYLELHIEQGPVLEAEGLAIGAVDSLQGISWQRVSITGAANHAGTTPIAARRDAGLAAARVIAHLRDRVAGANAGTLATVGSLRLEPDAINVIPSRAVFTVDLRDPDEGRLQAAEAALAGYLETLAAAEGVEVAAERLARFEPVRFDPALVRRVAEAAERRGHRWRRMTSGAGHDAQMIARIAPSAMIFVPSRGGISHNPAEFTAPEQLAAGAEVLLDVVAGLVGAQV</sequence>
<feature type="binding site" evidence="3">
    <location>
        <position position="93"/>
    </location>
    <ligand>
        <name>Zn(2+)</name>
        <dbReference type="ChEBI" id="CHEBI:29105"/>
        <label>1</label>
    </ligand>
</feature>
<dbReference type="OrthoDB" id="9808195at2"/>
<dbReference type="InterPro" id="IPR002933">
    <property type="entry name" value="Peptidase_M20"/>
</dbReference>
<feature type="binding site" evidence="3">
    <location>
        <position position="93"/>
    </location>
    <ligand>
        <name>Zn(2+)</name>
        <dbReference type="ChEBI" id="CHEBI:29105"/>
        <label>2</label>
    </ligand>
</feature>
<dbReference type="AlphaFoldDB" id="A0A211ZM61"/>
<dbReference type="InterPro" id="IPR036264">
    <property type="entry name" value="Bact_exopeptidase_dim_dom"/>
</dbReference>
<keyword evidence="6" id="KW-1185">Reference proteome</keyword>
<comment type="caution">
    <text evidence="5">The sequence shown here is derived from an EMBL/GenBank/DDBJ whole genome shotgun (WGS) entry which is preliminary data.</text>
</comment>
<dbReference type="PANTHER" id="PTHR32494">
    <property type="entry name" value="ALLANTOATE DEIMINASE-RELATED"/>
    <property type="match status" value="1"/>
</dbReference>
<feature type="binding site" evidence="3">
    <location>
        <position position="128"/>
    </location>
    <ligand>
        <name>Zn(2+)</name>
        <dbReference type="ChEBI" id="CHEBI:29105"/>
        <label>2</label>
    </ligand>
</feature>
<dbReference type="Gene3D" id="3.30.70.360">
    <property type="match status" value="1"/>
</dbReference>
<keyword evidence="3" id="KW-0479">Metal-binding</keyword>
<dbReference type="Pfam" id="PF07687">
    <property type="entry name" value="M20_dimer"/>
    <property type="match status" value="1"/>
</dbReference>
<name>A0A211ZM61_9PROT</name>
<evidence type="ECO:0000256" key="1">
    <source>
        <dbReference type="ARBA" id="ARBA00006153"/>
    </source>
</evidence>
<accession>A0A211ZM61</accession>
<dbReference type="SUPFAM" id="SSF55031">
    <property type="entry name" value="Bacterial exopeptidase dimerisation domain"/>
    <property type="match status" value="1"/>
</dbReference>
<dbReference type="EMBL" id="NHON01000025">
    <property type="protein sequence ID" value="OWJ66330.1"/>
    <property type="molecule type" value="Genomic_DNA"/>
</dbReference>
<feature type="binding site" evidence="3">
    <location>
        <position position="189"/>
    </location>
    <ligand>
        <name>Zn(2+)</name>
        <dbReference type="ChEBI" id="CHEBI:29105"/>
        <label>1</label>
    </ligand>
</feature>
<evidence type="ECO:0000313" key="6">
    <source>
        <dbReference type="Proteomes" id="UP000196655"/>
    </source>
</evidence>
<comment type="cofactor">
    <cofactor evidence="3">
        <name>Zn(2+)</name>
        <dbReference type="ChEBI" id="CHEBI:29105"/>
    </cofactor>
    <text evidence="3">Binds 2 Zn(2+) ions per subunit.</text>
</comment>